<evidence type="ECO:0000313" key="3">
    <source>
        <dbReference type="Proteomes" id="UP000000763"/>
    </source>
</evidence>
<sequence>MSGGSASENGGREWRDLGKGGEGVREKTGAAARRGEMAGDGNYGELTGGARESELRRGGGTRPEIGSGSG</sequence>
<accession>Q75H33</accession>
<name>Q75H33_ORYSJ</name>
<feature type="compositionally biased region" description="Basic and acidic residues" evidence="1">
    <location>
        <begin position="10"/>
        <end position="37"/>
    </location>
</feature>
<dbReference type="AlphaFoldDB" id="Q75H33"/>
<organism evidence="2 3">
    <name type="scientific">Oryza sativa subsp. japonica</name>
    <name type="common">Rice</name>
    <dbReference type="NCBI Taxonomy" id="39947"/>
    <lineage>
        <taxon>Eukaryota</taxon>
        <taxon>Viridiplantae</taxon>
        <taxon>Streptophyta</taxon>
        <taxon>Embryophyta</taxon>
        <taxon>Tracheophyta</taxon>
        <taxon>Spermatophyta</taxon>
        <taxon>Magnoliopsida</taxon>
        <taxon>Liliopsida</taxon>
        <taxon>Poales</taxon>
        <taxon>Poaceae</taxon>
        <taxon>BOP clade</taxon>
        <taxon>Oryzoideae</taxon>
        <taxon>Oryzeae</taxon>
        <taxon>Oryzinae</taxon>
        <taxon>Oryza</taxon>
        <taxon>Oryza sativa</taxon>
    </lineage>
</organism>
<gene>
    <name evidence="2" type="primary">OSJNBa0027H16.9</name>
</gene>
<dbReference type="Proteomes" id="UP000000763">
    <property type="component" value="Chromosome 3"/>
</dbReference>
<reference evidence="3" key="1">
    <citation type="journal article" date="2005" name="Nature">
        <title>The map-based sequence of the rice genome.</title>
        <authorList>
            <consortium name="International rice genome sequencing project (IRGSP)"/>
            <person name="Matsumoto T."/>
            <person name="Wu J."/>
            <person name="Kanamori H."/>
            <person name="Katayose Y."/>
            <person name="Fujisawa M."/>
            <person name="Namiki N."/>
            <person name="Mizuno H."/>
            <person name="Yamamoto K."/>
            <person name="Antonio B.A."/>
            <person name="Baba T."/>
            <person name="Sakata K."/>
            <person name="Nagamura Y."/>
            <person name="Aoki H."/>
            <person name="Arikawa K."/>
            <person name="Arita K."/>
            <person name="Bito T."/>
            <person name="Chiden Y."/>
            <person name="Fujitsuka N."/>
            <person name="Fukunaka R."/>
            <person name="Hamada M."/>
            <person name="Harada C."/>
            <person name="Hayashi A."/>
            <person name="Hijishita S."/>
            <person name="Honda M."/>
            <person name="Hosokawa S."/>
            <person name="Ichikawa Y."/>
            <person name="Idonuma A."/>
            <person name="Iijima M."/>
            <person name="Ikeda M."/>
            <person name="Ikeno M."/>
            <person name="Ito K."/>
            <person name="Ito S."/>
            <person name="Ito T."/>
            <person name="Ito Y."/>
            <person name="Ito Y."/>
            <person name="Iwabuchi A."/>
            <person name="Kamiya K."/>
            <person name="Karasawa W."/>
            <person name="Kurita K."/>
            <person name="Katagiri S."/>
            <person name="Kikuta A."/>
            <person name="Kobayashi H."/>
            <person name="Kobayashi N."/>
            <person name="Machita K."/>
            <person name="Maehara T."/>
            <person name="Masukawa M."/>
            <person name="Mizubayashi T."/>
            <person name="Mukai Y."/>
            <person name="Nagasaki H."/>
            <person name="Nagata Y."/>
            <person name="Naito S."/>
            <person name="Nakashima M."/>
            <person name="Nakama Y."/>
            <person name="Nakamichi Y."/>
            <person name="Nakamura M."/>
            <person name="Meguro A."/>
            <person name="Negishi M."/>
            <person name="Ohta I."/>
            <person name="Ohta T."/>
            <person name="Okamoto M."/>
            <person name="Ono N."/>
            <person name="Saji S."/>
            <person name="Sakaguchi M."/>
            <person name="Sakai K."/>
            <person name="Shibata M."/>
            <person name="Shimokawa T."/>
            <person name="Song J."/>
            <person name="Takazaki Y."/>
            <person name="Terasawa K."/>
            <person name="Tsugane M."/>
            <person name="Tsuji K."/>
            <person name="Ueda S."/>
            <person name="Waki K."/>
            <person name="Yamagata H."/>
            <person name="Yamamoto M."/>
            <person name="Yamamoto S."/>
            <person name="Yamane H."/>
            <person name="Yoshiki S."/>
            <person name="Yoshihara R."/>
            <person name="Yukawa K."/>
            <person name="Zhong H."/>
            <person name="Yano M."/>
            <person name="Yuan Q."/>
            <person name="Ouyang S."/>
            <person name="Liu J."/>
            <person name="Jones K.M."/>
            <person name="Gansberger K."/>
            <person name="Moffat K."/>
            <person name="Hill J."/>
            <person name="Bera J."/>
            <person name="Fadrosh D."/>
            <person name="Jin S."/>
            <person name="Johri S."/>
            <person name="Kim M."/>
            <person name="Overton L."/>
            <person name="Reardon M."/>
            <person name="Tsitrin T."/>
            <person name="Vuong H."/>
            <person name="Weaver B."/>
            <person name="Ciecko A."/>
            <person name="Tallon L."/>
            <person name="Jackson J."/>
            <person name="Pai G."/>
            <person name="Aken S.V."/>
            <person name="Utterback T."/>
            <person name="Reidmuller S."/>
            <person name="Feldblyum T."/>
            <person name="Hsiao J."/>
            <person name="Zismann V."/>
            <person name="Iobst S."/>
            <person name="de Vazeille A.R."/>
            <person name="Buell C.R."/>
            <person name="Ying K."/>
            <person name="Li Y."/>
            <person name="Lu T."/>
            <person name="Huang Y."/>
            <person name="Zhao Q."/>
            <person name="Feng Q."/>
            <person name="Zhang L."/>
            <person name="Zhu J."/>
            <person name="Weng Q."/>
            <person name="Mu J."/>
            <person name="Lu Y."/>
            <person name="Fan D."/>
            <person name="Liu Y."/>
            <person name="Guan J."/>
            <person name="Zhang Y."/>
            <person name="Yu S."/>
            <person name="Liu X."/>
            <person name="Zhang Y."/>
            <person name="Hong G."/>
            <person name="Han B."/>
            <person name="Choisne N."/>
            <person name="Demange N."/>
            <person name="Orjeda G."/>
            <person name="Samain S."/>
            <person name="Cattolico L."/>
            <person name="Pelletier E."/>
            <person name="Couloux A."/>
            <person name="Segurens B."/>
            <person name="Wincker P."/>
            <person name="D'Hont A."/>
            <person name="Scarpelli C."/>
            <person name="Weissenbach J."/>
            <person name="Salanoubat M."/>
            <person name="Quetier F."/>
            <person name="Yu Y."/>
            <person name="Kim H.R."/>
            <person name="Rambo T."/>
            <person name="Currie J."/>
            <person name="Collura K."/>
            <person name="Luo M."/>
            <person name="Yang T."/>
            <person name="Ammiraju J.S.S."/>
            <person name="Engler F."/>
            <person name="Soderlund C."/>
            <person name="Wing R.A."/>
            <person name="Palmer L.E."/>
            <person name="de la Bastide M."/>
            <person name="Spiegel L."/>
            <person name="Nascimento L."/>
            <person name="Zutavern T."/>
            <person name="O'Shaughnessy A."/>
            <person name="Dike S."/>
            <person name="Dedhia N."/>
            <person name="Preston R."/>
            <person name="Balija V."/>
            <person name="McCombie W.R."/>
            <person name="Chow T."/>
            <person name="Chen H."/>
            <person name="Chung M."/>
            <person name="Chen C."/>
            <person name="Shaw J."/>
            <person name="Wu H."/>
            <person name="Hsiao K."/>
            <person name="Chao Y."/>
            <person name="Chu M."/>
            <person name="Cheng C."/>
            <person name="Hour A."/>
            <person name="Lee P."/>
            <person name="Lin S."/>
            <person name="Lin Y."/>
            <person name="Liou J."/>
            <person name="Liu S."/>
            <person name="Hsing Y."/>
            <person name="Raghuvanshi S."/>
            <person name="Mohanty A."/>
            <person name="Bharti A.K."/>
            <person name="Gaur A."/>
            <person name="Gupta V."/>
            <person name="Kumar D."/>
            <person name="Ravi V."/>
            <person name="Vij S."/>
            <person name="Kapur A."/>
            <person name="Khurana P."/>
            <person name="Khurana P."/>
            <person name="Khurana J.P."/>
            <person name="Tyagi A.K."/>
            <person name="Gaikwad K."/>
            <person name="Singh A."/>
            <person name="Dalal V."/>
            <person name="Srivastava S."/>
            <person name="Dixit A."/>
            <person name="Pal A.K."/>
            <person name="Ghazi I.A."/>
            <person name="Yadav M."/>
            <person name="Pandit A."/>
            <person name="Bhargava A."/>
            <person name="Sureshbabu K."/>
            <person name="Batra K."/>
            <person name="Sharma T.R."/>
            <person name="Mohapatra T."/>
            <person name="Singh N.K."/>
            <person name="Messing J."/>
            <person name="Nelson A.B."/>
            <person name="Fuks G."/>
            <person name="Kavchok S."/>
            <person name="Keizer G."/>
            <person name="Linton E."/>
            <person name="Llaca V."/>
            <person name="Song R."/>
            <person name="Tanyolac B."/>
            <person name="Young S."/>
            <person name="Ho-Il K."/>
            <person name="Hahn J.H."/>
            <person name="Sangsakoo G."/>
            <person name="Vanavichit A."/>
            <person name="de Mattos Luiz.A.T."/>
            <person name="Zimmer P.D."/>
            <person name="Malone G."/>
            <person name="Dellagostin O."/>
            <person name="de Oliveira A.C."/>
            <person name="Bevan M."/>
            <person name="Bancroft I."/>
            <person name="Minx P."/>
            <person name="Cordum H."/>
            <person name="Wilson R."/>
            <person name="Cheng Z."/>
            <person name="Jin W."/>
            <person name="Jiang J."/>
            <person name="Leong S.A."/>
            <person name="Iwama H."/>
            <person name="Gojobori T."/>
            <person name="Itoh T."/>
            <person name="Niimura Y."/>
            <person name="Fujii Y."/>
            <person name="Habara T."/>
            <person name="Sakai H."/>
            <person name="Sato Y."/>
            <person name="Wilson G."/>
            <person name="Kumar K."/>
            <person name="McCouch S."/>
            <person name="Juretic N."/>
            <person name="Hoen D."/>
            <person name="Wright S."/>
            <person name="Bruskiewich R."/>
            <person name="Bureau T."/>
            <person name="Miyao A."/>
            <person name="Hirochika H."/>
            <person name="Nishikawa T."/>
            <person name="Kadowaki K."/>
            <person name="Sugiura M."/>
            <person name="Burr B."/>
            <person name="Sasaki T."/>
        </authorList>
    </citation>
    <scope>NUCLEOTIDE SEQUENCE [LARGE SCALE GENOMIC DNA]</scope>
    <source>
        <strain evidence="3">cv. Nipponbare</strain>
    </source>
</reference>
<evidence type="ECO:0000256" key="1">
    <source>
        <dbReference type="SAM" id="MobiDB-lite"/>
    </source>
</evidence>
<dbReference type="EMBL" id="AC137921">
    <property type="protein sequence ID" value="AAR06326.1"/>
    <property type="molecule type" value="Genomic_DNA"/>
</dbReference>
<evidence type="ECO:0000313" key="2">
    <source>
        <dbReference type="EMBL" id="AAR06326.1"/>
    </source>
</evidence>
<reference evidence="3" key="2">
    <citation type="journal article" date="2008" name="Nucleic Acids Res.">
        <title>The rice annotation project database (RAP-DB): 2008 update.</title>
        <authorList>
            <consortium name="The rice annotation project (RAP)"/>
        </authorList>
    </citation>
    <scope>GENOME REANNOTATION</scope>
    <source>
        <strain evidence="3">cv. Nipponbare</strain>
    </source>
</reference>
<proteinExistence type="predicted"/>
<feature type="region of interest" description="Disordered" evidence="1">
    <location>
        <begin position="1"/>
        <end position="70"/>
    </location>
</feature>
<protein>
    <submittedName>
        <fullName evidence="2">Uncharacterized protein</fullName>
    </submittedName>
</protein>